<sequence length="148" mass="16760">MLIDLYGLTFDTPSVTFFLWSPWRSSSLEHKLFEAMERVPGVTVQRTPEEWRATLDKPQTWKAAITKVEGIMKGWQEDASDAGSERRAWRWMLESDTDSAGYSENGESASMWGFLRILLDSGRPGEEDKGELVDLNGFGLCIHGNQRG</sequence>
<evidence type="ECO:0000313" key="1">
    <source>
        <dbReference type="EMBL" id="VIP05176.1"/>
    </source>
</evidence>
<name>A0A6C2YUK5_9BACT</name>
<dbReference type="Proteomes" id="UP000464378">
    <property type="component" value="Chromosome"/>
</dbReference>
<reference evidence="1" key="1">
    <citation type="submission" date="2019-04" db="EMBL/GenBank/DDBJ databases">
        <authorList>
            <consortium name="Science for Life Laboratories"/>
        </authorList>
    </citation>
    <scope>NUCLEOTIDE SEQUENCE</scope>
    <source>
        <strain evidence="1">MBLW1</strain>
    </source>
</reference>
<evidence type="ECO:0000313" key="2">
    <source>
        <dbReference type="Proteomes" id="UP000464378"/>
    </source>
</evidence>
<dbReference type="InParanoid" id="A0A6C2YUK5"/>
<keyword evidence="2" id="KW-1185">Reference proteome</keyword>
<dbReference type="RefSeq" id="WP_162660230.1">
    <property type="nucleotide sequence ID" value="NZ_LR593887.1"/>
</dbReference>
<accession>A0A6C2YUK5</accession>
<gene>
    <name evidence="1" type="ORF">GMBLW1_40170</name>
</gene>
<dbReference type="AlphaFoldDB" id="A0A6C2YUK5"/>
<dbReference type="EMBL" id="LR593887">
    <property type="protein sequence ID" value="VTS07708.1"/>
    <property type="molecule type" value="Genomic_DNA"/>
</dbReference>
<dbReference type="EMBL" id="LR586016">
    <property type="protein sequence ID" value="VIP05176.1"/>
    <property type="molecule type" value="Genomic_DNA"/>
</dbReference>
<dbReference type="KEGG" id="tim:GMBLW1_40170"/>
<protein>
    <submittedName>
        <fullName evidence="1">Uncharacterized protein</fullName>
    </submittedName>
</protein>
<proteinExistence type="predicted"/>
<organism evidence="1">
    <name type="scientific">Tuwongella immobilis</name>
    <dbReference type="NCBI Taxonomy" id="692036"/>
    <lineage>
        <taxon>Bacteria</taxon>
        <taxon>Pseudomonadati</taxon>
        <taxon>Planctomycetota</taxon>
        <taxon>Planctomycetia</taxon>
        <taxon>Gemmatales</taxon>
        <taxon>Gemmataceae</taxon>
        <taxon>Tuwongella</taxon>
    </lineage>
</organism>